<feature type="region of interest" description="N-terminal hotdog fold" evidence="4">
    <location>
        <begin position="942"/>
        <end position="1066"/>
    </location>
</feature>
<proteinExistence type="predicted"/>
<evidence type="ECO:0000256" key="2">
    <source>
        <dbReference type="ARBA" id="ARBA00022553"/>
    </source>
</evidence>
<evidence type="ECO:0000259" key="5">
    <source>
        <dbReference type="PROSITE" id="PS50075"/>
    </source>
</evidence>
<evidence type="ECO:0000313" key="8">
    <source>
        <dbReference type="EMBL" id="WAT22085.1"/>
    </source>
</evidence>
<dbReference type="Pfam" id="PF00109">
    <property type="entry name" value="ketoacyl-synt"/>
    <property type="match status" value="1"/>
</dbReference>
<comment type="caution">
    <text evidence="4">Lacks conserved residue(s) required for the propagation of feature annotation.</text>
</comment>
<dbReference type="Proteomes" id="UP001164713">
    <property type="component" value="Chromosome"/>
</dbReference>
<feature type="domain" description="Carrier" evidence="5">
    <location>
        <begin position="1262"/>
        <end position="1336"/>
    </location>
</feature>
<dbReference type="InterPro" id="IPR014043">
    <property type="entry name" value="Acyl_transferase_dom"/>
</dbReference>
<dbReference type="PANTHER" id="PTHR43775:SF37">
    <property type="entry name" value="SI:DKEY-61P9.11"/>
    <property type="match status" value="1"/>
</dbReference>
<dbReference type="InterPro" id="IPR014031">
    <property type="entry name" value="Ketoacyl_synth_C"/>
</dbReference>
<dbReference type="EMBL" id="CP114066">
    <property type="protein sequence ID" value="WAT22085.1"/>
    <property type="molecule type" value="Genomic_DNA"/>
</dbReference>
<dbReference type="SMART" id="SM00827">
    <property type="entry name" value="PKS_AT"/>
    <property type="match status" value="1"/>
</dbReference>
<dbReference type="PROSITE" id="PS50075">
    <property type="entry name" value="CARRIER"/>
    <property type="match status" value="1"/>
</dbReference>
<dbReference type="Pfam" id="PF00975">
    <property type="entry name" value="Thioesterase"/>
    <property type="match status" value="1"/>
</dbReference>
<dbReference type="Pfam" id="PF00698">
    <property type="entry name" value="Acyl_transf_1"/>
    <property type="match status" value="1"/>
</dbReference>
<dbReference type="InterPro" id="IPR049900">
    <property type="entry name" value="PKS_mFAS_DH"/>
</dbReference>
<reference evidence="8" key="1">
    <citation type="submission" date="2022-12" db="EMBL/GenBank/DDBJ databases">
        <title>Genomic of Bacillus halotolerans.</title>
        <authorList>
            <person name="Xu G."/>
            <person name="Ding Y."/>
        </authorList>
    </citation>
    <scope>NUCLEOTIDE SEQUENCE</scope>
    <source>
        <strain evidence="8">B13</strain>
    </source>
</reference>
<dbReference type="PROSITE" id="PS52004">
    <property type="entry name" value="KS3_2"/>
    <property type="match status" value="1"/>
</dbReference>
<sequence length="1630" mass="184152">MADAINSKLLKQSLFTIQKLRNQLDDAQKSSSEPVAVVGMACRFPGGCNSPEEYWELLKTGNETIIDIPEDRWSADDHYDPSPETIGQMYVKQGSFLKRDVSEFDAKFFKISSAEANSMDPQHRQLLEVCWESLENAGQNPTELRGSKTGVFIGISGACEYAMLPQDKSKVNQYIGTGTTSSIASGRISYVFGLNGPSLSIDTACSSSLVSTHLAVESLRRGECNMALSGGVNLMLSPIVMSNLCMMDAISKDGRCKPFDANGSGYGRGEGCGVLVLKRLSDAERDGDTVYAVIRGGAVNNDGSSSGLTVPNGKAQKMVIESALDACSLKPEQISYLEAHGTGTPLGDPIEIGAVTEVFGNKNGEQRDNPLVIGAVKGNIGHLESAAGIASVIKVVLSLHHKEIPRVVNSDIPNPRINLEKIPAVLPREHIKWEVSGEKERIAGISSFGFSGTNAHMILSEAPLRELSSKNNFQSYTLFLSAKDERALIELISRYDEYFVKHPEVNIEDVCYVTNACRSSYIHRAVFVGNSIKDFREGFLQVLNEAEKRNTIYVDSDTYSNKLAFRMPFNVLKNNNVYTARINEQFPPKIAFVFNGNTNKTLESSVHIYNLFPIFKHEFNECLKHFEPYYGNGLIDAFLHKKFTKQKQRYMYLFAVQYATMKLMESLGVKPEITFGERTGNYIAAITAGIMSVESAVKHFVEAQNIISKVNGATHYRIFADRKNAEEILNRFIGKVHISAIYSKNEFVLSGQAEDINRVVLDFQSKGIKTVEEDESDWPSGLYENYADDYGHTIADEVYFKPKCRYISESSGETIRNSQRLTTDYWKKELFSPVQYEKSLEFLYQQGYRYFVEIGDSSCLKESKTTMYQKDDVVHIPLISDDQNSLYKMLQGMAKLICLGANINWQSFYEGYSYYKIILPNYPFAKTKYWITQPDAGSFKETDLKLSNALKGRKISLPYRHKQYEYTLSYKNLPELIDNSGVVHVGYYLEMLADTIGNLYGIVKFSLNKMEFISPIMVFEGEMKDILLVLEDDDGIIKFQFYSKNHEQINWNLHVQGNMTLKENSFAAYESLSVESIISVSDMHDSGEDFYKLLEERGFHFGPSVRWVDEIWYKEGEALISIKQNTNSRDDYALYLHPGVIDSCAQVFNFIPTSISSESKKFMISNLGESIFKSINYKGKLFAQIRISEYNDKSMQIKGDIKILGEDGKTIIMIDNVIMKEFDEEYLGAMKELLESTSASQNEEDKNFLVKYSKADHKEKVELLIEYVRGILASIVEMEPEELDVNEQLDNFGLDSMMGLRFHGKLSQLLGAEFSFVEVIQSTTITSMALELTKFLPGGESFAEQRKIKGPQAEEGIEKWIYDYKPNSEAKVRLFCFPYGFGSADMYREWKEKLGPEVDVCPIKLPGLDFERMKEETPTDIDEFMDTLIDALSDVIYDIPCMTFGHSWGSLFAYRLGNKLSKTPGVNYVKLFVSGYTAPILPNTSLMQILEELKLLGINHIPDFEEIKATSSIDMVSRAFLLGWGVEDEVTDGMLEGTKLTLPLIISAYRIIERFQYNHLEEFNVPIVGFHGIDDQRVLFEDMNAWDDITTNSFTLYTMAGDHVFIDKSQSEERILELLNKEIHESIYKK</sequence>
<protein>
    <submittedName>
        <fullName evidence="8">Beta-ketoacyl synthase N-terminal-like domain-containing protein</fullName>
    </submittedName>
</protein>
<evidence type="ECO:0000256" key="4">
    <source>
        <dbReference type="PROSITE-ProRule" id="PRU01363"/>
    </source>
</evidence>
<evidence type="ECO:0000313" key="9">
    <source>
        <dbReference type="Proteomes" id="UP001164713"/>
    </source>
</evidence>
<dbReference type="InterPro" id="IPR001031">
    <property type="entry name" value="Thioesterase"/>
</dbReference>
<keyword evidence="9" id="KW-1185">Reference proteome</keyword>
<feature type="domain" description="Ketosynthase family 3 (KS3)" evidence="6">
    <location>
        <begin position="32"/>
        <end position="461"/>
    </location>
</feature>
<dbReference type="Pfam" id="PF02801">
    <property type="entry name" value="Ketoacyl-synt_C"/>
    <property type="match status" value="1"/>
</dbReference>
<gene>
    <name evidence="8" type="ORF">O0R52_03640</name>
</gene>
<dbReference type="Pfam" id="PF00550">
    <property type="entry name" value="PP-binding"/>
    <property type="match status" value="1"/>
</dbReference>
<organism evidence="8 9">
    <name type="scientific">Bacillus halotolerans</name>
    <dbReference type="NCBI Taxonomy" id="260554"/>
    <lineage>
        <taxon>Bacteria</taxon>
        <taxon>Bacillati</taxon>
        <taxon>Bacillota</taxon>
        <taxon>Bacilli</taxon>
        <taxon>Bacillales</taxon>
        <taxon>Bacillaceae</taxon>
        <taxon>Bacillus</taxon>
    </lineage>
</organism>
<dbReference type="RefSeq" id="WP_217828298.1">
    <property type="nucleotide sequence ID" value="NZ_CP101718.1"/>
</dbReference>
<keyword evidence="3" id="KW-0808">Transferase</keyword>
<dbReference type="InterPro" id="IPR049551">
    <property type="entry name" value="PKS_DH_C"/>
</dbReference>
<dbReference type="InterPro" id="IPR009081">
    <property type="entry name" value="PP-bd_ACP"/>
</dbReference>
<dbReference type="Pfam" id="PF14765">
    <property type="entry name" value="PS-DH"/>
    <property type="match status" value="1"/>
</dbReference>
<dbReference type="InterPro" id="IPR020841">
    <property type="entry name" value="PKS_Beta-ketoAc_synthase_dom"/>
</dbReference>
<feature type="domain" description="PKS/mFAS DH" evidence="7">
    <location>
        <begin position="942"/>
        <end position="1228"/>
    </location>
</feature>
<dbReference type="Pfam" id="PF22621">
    <property type="entry name" value="CurL-like_PKS_C"/>
    <property type="match status" value="1"/>
</dbReference>
<dbReference type="PANTHER" id="PTHR43775">
    <property type="entry name" value="FATTY ACID SYNTHASE"/>
    <property type="match status" value="1"/>
</dbReference>
<evidence type="ECO:0000259" key="6">
    <source>
        <dbReference type="PROSITE" id="PS52004"/>
    </source>
</evidence>
<keyword evidence="2" id="KW-0597">Phosphoprotein</keyword>
<accession>A0ABY7I4N9</accession>
<feature type="region of interest" description="C-terminal hotdog fold" evidence="4">
    <location>
        <begin position="1082"/>
        <end position="1228"/>
    </location>
</feature>
<keyword evidence="1" id="KW-0596">Phosphopantetheine</keyword>
<dbReference type="CDD" id="cd00833">
    <property type="entry name" value="PKS"/>
    <property type="match status" value="1"/>
</dbReference>
<dbReference type="SMART" id="SM00825">
    <property type="entry name" value="PKS_KS"/>
    <property type="match status" value="1"/>
</dbReference>
<evidence type="ECO:0000256" key="3">
    <source>
        <dbReference type="ARBA" id="ARBA00022679"/>
    </source>
</evidence>
<dbReference type="InterPro" id="IPR014030">
    <property type="entry name" value="Ketoacyl_synth_N"/>
</dbReference>
<evidence type="ECO:0000256" key="1">
    <source>
        <dbReference type="ARBA" id="ARBA00022450"/>
    </source>
</evidence>
<dbReference type="InterPro" id="IPR050091">
    <property type="entry name" value="PKS_NRPS_Biosynth_Enz"/>
</dbReference>
<evidence type="ECO:0000259" key="7">
    <source>
        <dbReference type="PROSITE" id="PS52019"/>
    </source>
</evidence>
<dbReference type="PROSITE" id="PS52019">
    <property type="entry name" value="PKS_MFAS_DH"/>
    <property type="match status" value="1"/>
</dbReference>
<name>A0ABY7I4N9_9BACI</name>